<evidence type="ECO:0000259" key="1">
    <source>
        <dbReference type="PROSITE" id="PS51186"/>
    </source>
</evidence>
<dbReference type="PANTHER" id="PTHR43451">
    <property type="entry name" value="ACETYLTRANSFERASE (GNAT) FAMILY PROTEIN"/>
    <property type="match status" value="1"/>
</dbReference>
<accession>A0ABX3MW58</accession>
<dbReference type="CDD" id="cd04301">
    <property type="entry name" value="NAT_SF"/>
    <property type="match status" value="1"/>
</dbReference>
<sequence length="193" mass="21624">MALLGFDRAHFRCHRRTAAMLNSSIEIGDFRISEADQLGVIFFDAVREGAREFYNFEQRRAWASGPPSGPNWASRLTAQRTVVARLVGQPVGFMTLDDDGYIDLAFVAPGYQRQGVGGSLYARIEAIARDGVIARLHSHASYLARGLFEQQGWDVVREQKIERAGVTLTNFLKEKRLHYPVRRTGIAAHSDDS</sequence>
<name>A0ABX3MW58_9RHOB</name>
<dbReference type="InterPro" id="IPR000182">
    <property type="entry name" value="GNAT_dom"/>
</dbReference>
<dbReference type="InterPro" id="IPR052564">
    <property type="entry name" value="N-acetyltrans/Recomb-assoc"/>
</dbReference>
<gene>
    <name evidence="2" type="ORF">BMI91_07280</name>
</gene>
<organism evidence="2 3">
    <name type="scientific">Thioclava sediminum</name>
    <dbReference type="NCBI Taxonomy" id="1915319"/>
    <lineage>
        <taxon>Bacteria</taxon>
        <taxon>Pseudomonadati</taxon>
        <taxon>Pseudomonadota</taxon>
        <taxon>Alphaproteobacteria</taxon>
        <taxon>Rhodobacterales</taxon>
        <taxon>Paracoccaceae</taxon>
        <taxon>Thioclava</taxon>
    </lineage>
</organism>
<dbReference type="EMBL" id="MPZV01000002">
    <property type="protein sequence ID" value="OOY23888.1"/>
    <property type="molecule type" value="Genomic_DNA"/>
</dbReference>
<proteinExistence type="predicted"/>
<dbReference type="PROSITE" id="PS51186">
    <property type="entry name" value="GNAT"/>
    <property type="match status" value="1"/>
</dbReference>
<dbReference type="InterPro" id="IPR016181">
    <property type="entry name" value="Acyl_CoA_acyltransferase"/>
</dbReference>
<dbReference type="Pfam" id="PF13673">
    <property type="entry name" value="Acetyltransf_10"/>
    <property type="match status" value="1"/>
</dbReference>
<feature type="domain" description="N-acetyltransferase" evidence="1">
    <location>
        <begin position="40"/>
        <end position="178"/>
    </location>
</feature>
<dbReference type="Gene3D" id="3.40.630.30">
    <property type="match status" value="1"/>
</dbReference>
<reference evidence="2 3" key="1">
    <citation type="submission" date="2016-11" db="EMBL/GenBank/DDBJ databases">
        <title>A multilocus sequence analysis scheme for characterization of bacteria in the genus Thioclava.</title>
        <authorList>
            <person name="Liu Y."/>
            <person name="Shao Z."/>
        </authorList>
    </citation>
    <scope>NUCLEOTIDE SEQUENCE [LARGE SCALE GENOMIC DNA]</scope>
    <source>
        <strain evidence="2 3">TAW-CT134</strain>
    </source>
</reference>
<protein>
    <recommendedName>
        <fullName evidence="1">N-acetyltransferase domain-containing protein</fullName>
    </recommendedName>
</protein>
<keyword evidence="3" id="KW-1185">Reference proteome</keyword>
<dbReference type="SUPFAM" id="SSF55729">
    <property type="entry name" value="Acyl-CoA N-acyltransferases (Nat)"/>
    <property type="match status" value="1"/>
</dbReference>
<dbReference type="PANTHER" id="PTHR43451:SF1">
    <property type="entry name" value="ACETYLTRANSFERASE"/>
    <property type="match status" value="1"/>
</dbReference>
<evidence type="ECO:0000313" key="3">
    <source>
        <dbReference type="Proteomes" id="UP000190787"/>
    </source>
</evidence>
<evidence type="ECO:0000313" key="2">
    <source>
        <dbReference type="EMBL" id="OOY23888.1"/>
    </source>
</evidence>
<dbReference type="Proteomes" id="UP000190787">
    <property type="component" value="Unassembled WGS sequence"/>
</dbReference>
<comment type="caution">
    <text evidence="2">The sequence shown here is derived from an EMBL/GenBank/DDBJ whole genome shotgun (WGS) entry which is preliminary data.</text>
</comment>